<gene>
    <name evidence="2" type="ORF">GCM10023191_092350</name>
</gene>
<evidence type="ECO:0000313" key="2">
    <source>
        <dbReference type="EMBL" id="GAA4518366.1"/>
    </source>
</evidence>
<accession>A0ABP8R640</accession>
<comment type="caution">
    <text evidence="2">The sequence shown here is derived from an EMBL/GenBank/DDBJ whole genome shotgun (WGS) entry which is preliminary data.</text>
</comment>
<organism evidence="2 3">
    <name type="scientific">Actinoallomurus oryzae</name>
    <dbReference type="NCBI Taxonomy" id="502180"/>
    <lineage>
        <taxon>Bacteria</taxon>
        <taxon>Bacillati</taxon>
        <taxon>Actinomycetota</taxon>
        <taxon>Actinomycetes</taxon>
        <taxon>Streptosporangiales</taxon>
        <taxon>Thermomonosporaceae</taxon>
        <taxon>Actinoallomurus</taxon>
    </lineage>
</organism>
<feature type="domain" description="DUF3631" evidence="1">
    <location>
        <begin position="169"/>
        <end position="345"/>
    </location>
</feature>
<name>A0ABP8R640_9ACTN</name>
<dbReference type="Pfam" id="PF12307">
    <property type="entry name" value="DUF3631"/>
    <property type="match status" value="1"/>
</dbReference>
<keyword evidence="3" id="KW-1185">Reference proteome</keyword>
<proteinExistence type="predicted"/>
<sequence length="428" mass="46456">MSTGAELLDEVRAALARYVILPSPEAGDAVTLWVAATHAQPAWQHATRLVITAPEKRCGKSRLLDIIEATTHDPLIAVNISPAALVRSIGEEPPTILLDEADTVFGRKAADNHEDLRGILNAGHQRNRPYVRWDANLRRPEHCPTFSMAALAGIGSMPDTIEDRAVMVRMRRRAPGESVKPFRSRRDGPPLAALRDRLTAWVRSRIDELGDAEPDMPVEDRAADNWESLVAVADAAGGSWPERARQACRSLTDAADDDSTVGVRLLVDLREVFEGADALHGATLLERLHKLDESPWSDWYGRPLNARDLARLLKPYGVNSVDVKVDGVNRKGYRRDHLHDAWSRYLPRHGGGATSATSATSQVSDASEVAGSGRETLPATGANALTCQVAEVAEVADTPHLPPCRVCGEPMIVTERGQTAHPTCGGNP</sequence>
<evidence type="ECO:0000259" key="1">
    <source>
        <dbReference type="Pfam" id="PF12307"/>
    </source>
</evidence>
<protein>
    <submittedName>
        <fullName evidence="2">DUF3631 domain-containing protein</fullName>
    </submittedName>
</protein>
<dbReference type="Proteomes" id="UP001500503">
    <property type="component" value="Unassembled WGS sequence"/>
</dbReference>
<dbReference type="RefSeq" id="WP_345475003.1">
    <property type="nucleotide sequence ID" value="NZ_BAABHF010000060.1"/>
</dbReference>
<reference evidence="3" key="1">
    <citation type="journal article" date="2019" name="Int. J. Syst. Evol. Microbiol.">
        <title>The Global Catalogue of Microorganisms (GCM) 10K type strain sequencing project: providing services to taxonomists for standard genome sequencing and annotation.</title>
        <authorList>
            <consortium name="The Broad Institute Genomics Platform"/>
            <consortium name="The Broad Institute Genome Sequencing Center for Infectious Disease"/>
            <person name="Wu L."/>
            <person name="Ma J."/>
        </authorList>
    </citation>
    <scope>NUCLEOTIDE SEQUENCE [LARGE SCALE GENOMIC DNA]</scope>
    <source>
        <strain evidence="3">JCM 17933</strain>
    </source>
</reference>
<dbReference type="InterPro" id="IPR022081">
    <property type="entry name" value="DUF3631"/>
</dbReference>
<dbReference type="EMBL" id="BAABHF010000060">
    <property type="protein sequence ID" value="GAA4518366.1"/>
    <property type="molecule type" value="Genomic_DNA"/>
</dbReference>
<evidence type="ECO:0000313" key="3">
    <source>
        <dbReference type="Proteomes" id="UP001500503"/>
    </source>
</evidence>